<protein>
    <submittedName>
        <fullName evidence="1">OsmC family protein</fullName>
    </submittedName>
</protein>
<dbReference type="Proteomes" id="UP000824156">
    <property type="component" value="Unassembled WGS sequence"/>
</dbReference>
<dbReference type="InterPro" id="IPR015946">
    <property type="entry name" value="KH_dom-like_a/b"/>
</dbReference>
<name>A0A9D2AYW6_9SPHI</name>
<dbReference type="PANTHER" id="PTHR39624">
    <property type="entry name" value="PROTEIN INVOLVED IN RIMO-MEDIATED BETA-METHYLTHIOLATION OF RIBOSOMAL PROTEIN S12 YCAO"/>
    <property type="match status" value="1"/>
</dbReference>
<dbReference type="EMBL" id="DXEZ01000128">
    <property type="protein sequence ID" value="HIX54279.1"/>
    <property type="molecule type" value="Genomic_DNA"/>
</dbReference>
<accession>A0A9D2AYW6</accession>
<evidence type="ECO:0000313" key="2">
    <source>
        <dbReference type="Proteomes" id="UP000824156"/>
    </source>
</evidence>
<organism evidence="1 2">
    <name type="scientific">Candidatus Sphingobacterium stercoripullorum</name>
    <dbReference type="NCBI Taxonomy" id="2838759"/>
    <lineage>
        <taxon>Bacteria</taxon>
        <taxon>Pseudomonadati</taxon>
        <taxon>Bacteroidota</taxon>
        <taxon>Sphingobacteriia</taxon>
        <taxon>Sphingobacteriales</taxon>
        <taxon>Sphingobacteriaceae</taxon>
        <taxon>Sphingobacterium</taxon>
    </lineage>
</organism>
<dbReference type="InterPro" id="IPR003718">
    <property type="entry name" value="OsmC/Ohr_fam"/>
</dbReference>
<comment type="caution">
    <text evidence="1">The sequence shown here is derived from an EMBL/GenBank/DDBJ whole genome shotgun (WGS) entry which is preliminary data.</text>
</comment>
<dbReference type="SUPFAM" id="SSF82784">
    <property type="entry name" value="OsmC-like"/>
    <property type="match status" value="1"/>
</dbReference>
<dbReference type="Pfam" id="PF02566">
    <property type="entry name" value="OsmC"/>
    <property type="match status" value="1"/>
</dbReference>
<dbReference type="AlphaFoldDB" id="A0A9D2AYW6"/>
<gene>
    <name evidence="1" type="ORF">H9853_04585</name>
</gene>
<dbReference type="InterPro" id="IPR036102">
    <property type="entry name" value="OsmC/Ohrsf"/>
</dbReference>
<dbReference type="PANTHER" id="PTHR39624:SF2">
    <property type="entry name" value="OSMC-LIKE PROTEIN"/>
    <property type="match status" value="1"/>
</dbReference>
<evidence type="ECO:0000313" key="1">
    <source>
        <dbReference type="EMBL" id="HIX54279.1"/>
    </source>
</evidence>
<dbReference type="Gene3D" id="3.30.300.20">
    <property type="match status" value="1"/>
</dbReference>
<reference evidence="1" key="2">
    <citation type="submission" date="2021-04" db="EMBL/GenBank/DDBJ databases">
        <authorList>
            <person name="Gilroy R."/>
        </authorList>
    </citation>
    <scope>NUCLEOTIDE SEQUENCE</scope>
    <source>
        <strain evidence="1">1719</strain>
    </source>
</reference>
<reference evidence="1" key="1">
    <citation type="journal article" date="2021" name="PeerJ">
        <title>Extensive microbial diversity within the chicken gut microbiome revealed by metagenomics and culture.</title>
        <authorList>
            <person name="Gilroy R."/>
            <person name="Ravi A."/>
            <person name="Getino M."/>
            <person name="Pursley I."/>
            <person name="Horton D.L."/>
            <person name="Alikhan N.F."/>
            <person name="Baker D."/>
            <person name="Gharbi K."/>
            <person name="Hall N."/>
            <person name="Watson M."/>
            <person name="Adriaenssens E.M."/>
            <person name="Foster-Nyarko E."/>
            <person name="Jarju S."/>
            <person name="Secka A."/>
            <person name="Antonio M."/>
            <person name="Oren A."/>
            <person name="Chaudhuri R.R."/>
            <person name="La Ragione R."/>
            <person name="Hildebrand F."/>
            <person name="Pallen M.J."/>
        </authorList>
    </citation>
    <scope>NUCLEOTIDE SEQUENCE</scope>
    <source>
        <strain evidence="1">1719</strain>
    </source>
</reference>
<sequence length="132" mass="14732">MKVSVSIGKESYQTTITAGKHTTIVDEPKEVGGTDLGPTPDQLLLSSLGACKAITGRMYADRKEWKLDKIIINLQVDKEHLKKEKETNITCEVTLIGDLQPEHRERLLSVIDRCPIHRILTGPVKIESRLST</sequence>
<proteinExistence type="predicted"/>